<proteinExistence type="predicted"/>
<dbReference type="EMBL" id="MCFE01000342">
    <property type="protein sequence ID" value="ORX91099.1"/>
    <property type="molecule type" value="Genomic_DNA"/>
</dbReference>
<accession>A0A1Y1XZE6</accession>
<organism evidence="1 2">
    <name type="scientific">Basidiobolus meristosporus CBS 931.73</name>
    <dbReference type="NCBI Taxonomy" id="1314790"/>
    <lineage>
        <taxon>Eukaryota</taxon>
        <taxon>Fungi</taxon>
        <taxon>Fungi incertae sedis</taxon>
        <taxon>Zoopagomycota</taxon>
        <taxon>Entomophthoromycotina</taxon>
        <taxon>Basidiobolomycetes</taxon>
        <taxon>Basidiobolales</taxon>
        <taxon>Basidiobolaceae</taxon>
        <taxon>Basidiobolus</taxon>
    </lineage>
</organism>
<gene>
    <name evidence="1" type="ORF">K493DRAFT_317509</name>
</gene>
<dbReference type="Proteomes" id="UP000193498">
    <property type="component" value="Unassembled WGS sequence"/>
</dbReference>
<dbReference type="InParanoid" id="A0A1Y1XZE6"/>
<protein>
    <submittedName>
        <fullName evidence="1">Uncharacterized protein</fullName>
    </submittedName>
</protein>
<dbReference type="AlphaFoldDB" id="A0A1Y1XZE6"/>
<name>A0A1Y1XZE6_9FUNG</name>
<reference evidence="1 2" key="1">
    <citation type="submission" date="2016-07" db="EMBL/GenBank/DDBJ databases">
        <title>Pervasive Adenine N6-methylation of Active Genes in Fungi.</title>
        <authorList>
            <consortium name="DOE Joint Genome Institute"/>
            <person name="Mondo S.J."/>
            <person name="Dannebaum R.O."/>
            <person name="Kuo R.C."/>
            <person name="Labutti K."/>
            <person name="Haridas S."/>
            <person name="Kuo A."/>
            <person name="Salamov A."/>
            <person name="Ahrendt S.R."/>
            <person name="Lipzen A."/>
            <person name="Sullivan W."/>
            <person name="Andreopoulos W.B."/>
            <person name="Clum A."/>
            <person name="Lindquist E."/>
            <person name="Daum C."/>
            <person name="Ramamoorthy G.K."/>
            <person name="Gryganskyi A."/>
            <person name="Culley D."/>
            <person name="Magnuson J.K."/>
            <person name="James T.Y."/>
            <person name="O'Malley M.A."/>
            <person name="Stajich J.E."/>
            <person name="Spatafora J.W."/>
            <person name="Visel A."/>
            <person name="Grigoriev I.V."/>
        </authorList>
    </citation>
    <scope>NUCLEOTIDE SEQUENCE [LARGE SCALE GENOMIC DNA]</scope>
    <source>
        <strain evidence="1 2">CBS 931.73</strain>
    </source>
</reference>
<comment type="caution">
    <text evidence="1">The sequence shown here is derived from an EMBL/GenBank/DDBJ whole genome shotgun (WGS) entry which is preliminary data.</text>
</comment>
<evidence type="ECO:0000313" key="1">
    <source>
        <dbReference type="EMBL" id="ORX91099.1"/>
    </source>
</evidence>
<evidence type="ECO:0000313" key="2">
    <source>
        <dbReference type="Proteomes" id="UP000193498"/>
    </source>
</evidence>
<keyword evidence="2" id="KW-1185">Reference proteome</keyword>
<sequence length="118" mass="13450">MVAESPVILSPPPLPPATFASDVSRKRCYDNDTSTVDAQWVPKVPRKYKKSRVRYFANSNHHSTEEKVYEEAEPLQKLQITTKAAAPVNTTKLNRSSCYHEINSLLAALHRDRLERSR</sequence>